<dbReference type="AlphaFoldDB" id="A0A418WCE3"/>
<evidence type="ECO:0000256" key="1">
    <source>
        <dbReference type="SAM" id="Phobius"/>
    </source>
</evidence>
<proteinExistence type="predicted"/>
<evidence type="ECO:0000313" key="2">
    <source>
        <dbReference type="EMBL" id="RJF87636.1"/>
    </source>
</evidence>
<dbReference type="Proteomes" id="UP000284605">
    <property type="component" value="Unassembled WGS sequence"/>
</dbReference>
<reference evidence="2 3" key="1">
    <citation type="submission" date="2018-09" db="EMBL/GenBank/DDBJ databases">
        <authorList>
            <person name="Zhu H."/>
        </authorList>
    </citation>
    <scope>NUCLEOTIDE SEQUENCE [LARGE SCALE GENOMIC DNA]</scope>
    <source>
        <strain evidence="2 3">K1W22B-8</strain>
    </source>
</reference>
<accession>A0A418WCE3</accession>
<keyword evidence="1" id="KW-0472">Membrane</keyword>
<gene>
    <name evidence="2" type="ORF">D3874_11895</name>
</gene>
<sequence>MIRHLFLILLVIAGGIGASQLPSFARAYEQRLGGALGEVQKLVDSFTGQAQAEGLDFDALVERHRASPDVAIRATADRMTALAARRSALASEATALAAAPSSVDKLAIIATKGDNELLRDTIDTFEITATLDPAFGLAGVGIGWLVYGLVAGLFNRRSRRMTPGGLIKR</sequence>
<organism evidence="2 3">
    <name type="scientific">Oleomonas cavernae</name>
    <dbReference type="NCBI Taxonomy" id="2320859"/>
    <lineage>
        <taxon>Bacteria</taxon>
        <taxon>Pseudomonadati</taxon>
        <taxon>Pseudomonadota</taxon>
        <taxon>Alphaproteobacteria</taxon>
        <taxon>Acetobacterales</taxon>
        <taxon>Acetobacteraceae</taxon>
        <taxon>Oleomonas</taxon>
    </lineage>
</organism>
<dbReference type="InterPro" id="IPR022584">
    <property type="entry name" value="DUF2937"/>
</dbReference>
<protein>
    <submittedName>
        <fullName evidence="2">DUF2937 family protein</fullName>
    </submittedName>
</protein>
<keyword evidence="1" id="KW-0812">Transmembrane</keyword>
<dbReference type="Pfam" id="PF11157">
    <property type="entry name" value="DUF2937"/>
    <property type="match status" value="1"/>
</dbReference>
<keyword evidence="1" id="KW-1133">Transmembrane helix</keyword>
<dbReference type="EMBL" id="QYUK01000011">
    <property type="protein sequence ID" value="RJF87636.1"/>
    <property type="molecule type" value="Genomic_DNA"/>
</dbReference>
<keyword evidence="3" id="KW-1185">Reference proteome</keyword>
<name>A0A418WCE3_9PROT</name>
<feature type="transmembrane region" description="Helical" evidence="1">
    <location>
        <begin position="134"/>
        <end position="154"/>
    </location>
</feature>
<dbReference type="OrthoDB" id="193051at2"/>
<comment type="caution">
    <text evidence="2">The sequence shown here is derived from an EMBL/GenBank/DDBJ whole genome shotgun (WGS) entry which is preliminary data.</text>
</comment>
<evidence type="ECO:0000313" key="3">
    <source>
        <dbReference type="Proteomes" id="UP000284605"/>
    </source>
</evidence>
<dbReference type="RefSeq" id="WP_119778272.1">
    <property type="nucleotide sequence ID" value="NZ_QYUK01000011.1"/>
</dbReference>